<proteinExistence type="predicted"/>
<sequence length="58" mass="6673">MVFSSSQKKGGYVTEKQSLVQDCKNTINVPYSVVLRGFYKITDSYSLFAHCRLFFIVQ</sequence>
<dbReference type="EMBL" id="AUYC01000055">
    <property type="protein sequence ID" value="KZN59598.1"/>
    <property type="molecule type" value="Genomic_DNA"/>
</dbReference>
<comment type="caution">
    <text evidence="1">The sequence shown here is derived from an EMBL/GenBank/DDBJ whole genome shotgun (WGS) entry which is preliminary data.</text>
</comment>
<name>A0A167IJ19_9GAMM</name>
<protein>
    <submittedName>
        <fullName evidence="1">Uncharacterized protein</fullName>
    </submittedName>
</protein>
<evidence type="ECO:0000313" key="2">
    <source>
        <dbReference type="Proteomes" id="UP000076486"/>
    </source>
</evidence>
<gene>
    <name evidence="1" type="ORF">N473_25570</name>
</gene>
<dbReference type="PATRIC" id="fig|1365248.3.peg.4356"/>
<accession>A0A167IJ19</accession>
<dbReference type="AlphaFoldDB" id="A0A167IJ19"/>
<dbReference type="Proteomes" id="UP000076486">
    <property type="component" value="Unassembled WGS sequence"/>
</dbReference>
<organism evidence="1 2">
    <name type="scientific">Pseudoalteromonas luteoviolacea CPMOR-1</name>
    <dbReference type="NCBI Taxonomy" id="1365248"/>
    <lineage>
        <taxon>Bacteria</taxon>
        <taxon>Pseudomonadati</taxon>
        <taxon>Pseudomonadota</taxon>
        <taxon>Gammaproteobacteria</taxon>
        <taxon>Alteromonadales</taxon>
        <taxon>Pseudoalteromonadaceae</taxon>
        <taxon>Pseudoalteromonas</taxon>
    </lineage>
</organism>
<evidence type="ECO:0000313" key="1">
    <source>
        <dbReference type="EMBL" id="KZN59598.1"/>
    </source>
</evidence>
<reference evidence="1 2" key="1">
    <citation type="submission" date="2013-07" db="EMBL/GenBank/DDBJ databases">
        <title>Comparative Genomic and Metabolomic Analysis of Twelve Strains of Pseudoalteromonas luteoviolacea.</title>
        <authorList>
            <person name="Vynne N.G."/>
            <person name="Mansson M."/>
            <person name="Gram L."/>
        </authorList>
    </citation>
    <scope>NUCLEOTIDE SEQUENCE [LARGE SCALE GENOMIC DNA]</scope>
    <source>
        <strain evidence="1 2">CPMOR-1</strain>
    </source>
</reference>